<dbReference type="GO" id="GO:0006412">
    <property type="term" value="P:translation"/>
    <property type="evidence" value="ECO:0007669"/>
    <property type="project" value="InterPro"/>
</dbReference>
<dbReference type="InterPro" id="IPR050641">
    <property type="entry name" value="RIFMO-like"/>
</dbReference>
<evidence type="ECO:0000313" key="11">
    <source>
        <dbReference type="Proteomes" id="UP000298327"/>
    </source>
</evidence>
<evidence type="ECO:0000256" key="4">
    <source>
        <dbReference type="ARBA" id="ARBA00022827"/>
    </source>
</evidence>
<evidence type="ECO:0000259" key="9">
    <source>
        <dbReference type="Pfam" id="PF07976"/>
    </source>
</evidence>
<dbReference type="InterPro" id="IPR036249">
    <property type="entry name" value="Thioredoxin-like_sf"/>
</dbReference>
<dbReference type="InterPro" id="IPR036920">
    <property type="entry name" value="Ribosomal_uL16_sf"/>
</dbReference>
<feature type="domain" description="Phenol hydroxylase-like C-terminal dimerisation" evidence="9">
    <location>
        <begin position="738"/>
        <end position="923"/>
    </location>
</feature>
<keyword evidence="5" id="KW-0689">Ribosomal protein</keyword>
<dbReference type="GO" id="GO:0005840">
    <property type="term" value="C:ribosome"/>
    <property type="evidence" value="ECO:0007669"/>
    <property type="project" value="UniProtKB-KW"/>
</dbReference>
<dbReference type="SUPFAM" id="SSF52833">
    <property type="entry name" value="Thioredoxin-like"/>
    <property type="match status" value="1"/>
</dbReference>
<dbReference type="InterPro" id="IPR000114">
    <property type="entry name" value="Ribosomal_uL16_bact-type"/>
</dbReference>
<keyword evidence="4" id="KW-0274">FAD</keyword>
<dbReference type="PRINTS" id="PR00420">
    <property type="entry name" value="RNGMNOXGNASE"/>
</dbReference>
<dbReference type="NCBIfam" id="TIGR01164">
    <property type="entry name" value="rplP_bact"/>
    <property type="match status" value="1"/>
</dbReference>
<gene>
    <name evidence="10" type="ORF">EVG20_g6413</name>
</gene>
<comment type="similarity">
    <text evidence="2">Belongs to the universal ribosomal protein uL16 family.</text>
</comment>
<reference evidence="10 11" key="1">
    <citation type="submission" date="2019-02" db="EMBL/GenBank/DDBJ databases">
        <title>Genome sequencing of the rare red list fungi Dentipellis fragilis.</title>
        <authorList>
            <person name="Buettner E."/>
            <person name="Kellner H."/>
        </authorList>
    </citation>
    <scope>NUCLEOTIDE SEQUENCE [LARGE SCALE GENOMIC DNA]</scope>
    <source>
        <strain evidence="10 11">DSM 105465</strain>
    </source>
</reference>
<proteinExistence type="inferred from homology"/>
<protein>
    <recommendedName>
        <fullName evidence="12">FAD-binding domain-containing protein</fullName>
    </recommendedName>
</protein>
<evidence type="ECO:0000256" key="7">
    <source>
        <dbReference type="ARBA" id="ARBA00023274"/>
    </source>
</evidence>
<dbReference type="OrthoDB" id="268521at2759"/>
<dbReference type="InterPro" id="IPR012941">
    <property type="entry name" value="Phe_hydrox_C_dim_dom"/>
</dbReference>
<dbReference type="CDD" id="cd02979">
    <property type="entry name" value="PHOX_C"/>
    <property type="match status" value="1"/>
</dbReference>
<dbReference type="CDD" id="cd01433">
    <property type="entry name" value="Ribosomal_L16_L10e"/>
    <property type="match status" value="1"/>
</dbReference>
<comment type="similarity">
    <text evidence="1">Belongs to the PheA/TfdB FAD monooxygenase family.</text>
</comment>
<dbReference type="PROSITE" id="PS00701">
    <property type="entry name" value="RIBOSOMAL_L16_2"/>
    <property type="match status" value="1"/>
</dbReference>
<dbReference type="InterPro" id="IPR002938">
    <property type="entry name" value="FAD-bd"/>
</dbReference>
<evidence type="ECO:0000256" key="1">
    <source>
        <dbReference type="ARBA" id="ARBA00007801"/>
    </source>
</evidence>
<evidence type="ECO:0000256" key="5">
    <source>
        <dbReference type="ARBA" id="ARBA00022980"/>
    </source>
</evidence>
<keyword evidence="7" id="KW-0687">Ribonucleoprotein</keyword>
<evidence type="ECO:0000256" key="6">
    <source>
        <dbReference type="ARBA" id="ARBA00023002"/>
    </source>
</evidence>
<organism evidence="10 11">
    <name type="scientific">Dentipellis fragilis</name>
    <dbReference type="NCBI Taxonomy" id="205917"/>
    <lineage>
        <taxon>Eukaryota</taxon>
        <taxon>Fungi</taxon>
        <taxon>Dikarya</taxon>
        <taxon>Basidiomycota</taxon>
        <taxon>Agaricomycotina</taxon>
        <taxon>Agaricomycetes</taxon>
        <taxon>Russulales</taxon>
        <taxon>Hericiaceae</taxon>
        <taxon>Dentipellis</taxon>
    </lineage>
</organism>
<dbReference type="GO" id="GO:0071949">
    <property type="term" value="F:FAD binding"/>
    <property type="evidence" value="ECO:0007669"/>
    <property type="project" value="InterPro"/>
</dbReference>
<dbReference type="InterPro" id="IPR016180">
    <property type="entry name" value="Ribosomal_uL16_dom"/>
</dbReference>
<accession>A0A4Y9YQ87</accession>
<dbReference type="SUPFAM" id="SSF54373">
    <property type="entry name" value="FAD-linked reductases, C-terminal domain"/>
    <property type="match status" value="1"/>
</dbReference>
<dbReference type="Pfam" id="PF00252">
    <property type="entry name" value="Ribosomal_L16"/>
    <property type="match status" value="1"/>
</dbReference>
<dbReference type="AlphaFoldDB" id="A0A4Y9YQ87"/>
<dbReference type="InterPro" id="IPR038220">
    <property type="entry name" value="PHOX_C_sf"/>
</dbReference>
<dbReference type="STRING" id="205917.A0A4Y9YQ87"/>
<keyword evidence="6" id="KW-0560">Oxidoreductase</keyword>
<dbReference type="InterPro" id="IPR036188">
    <property type="entry name" value="FAD/NAD-bd_sf"/>
</dbReference>
<dbReference type="Proteomes" id="UP000298327">
    <property type="component" value="Unassembled WGS sequence"/>
</dbReference>
<sequence>MLAACRPLLSSLRPSIPRAPVQPSLARFRHQLAPRRVKFIKRHKGVIPIPIGGSTKGTTLANGEWGIRIKGKGVRLSAKQLTSAEECLKRKIKVVKGAKVYLRVFPDIPVCIKGNETRMGKGKGTFEFWATRVPTGRVIFEIGGAPIREELARDALRQAAAKLPTTMEFISRNTPARLGNMLIMPEEPPVEEPSVVSRTLPSDHPKGSFYIAVYPIHFPQYKIPKKKEPKQCLLRCHAEQSCTKKATRHNDSAFEPQTTPFGVSSRVGLPCGLLKGDAPTIIALAIYPTAYLAHSRFLYPTFAPLVAIIMPSTTLKESEVDVLIIGAGPAGLMCANGLARAGINVRIIDKRPTKVIAGQADGIQPRTIEVLQSYGLAEPLLLQAAQMHMAAQAFYNPSAKGGIERTGRVADVTAPTARFPFKATLHQGEIENLFIDSMRKLGLEVERPIVPSFLDISSDEALLKDPQSHSVKVVLQHLDAEGEQPVCSEIVHAKYVLGADGAHSWVRKTLGITMDGDQTDFIWGVIDMVPSAETNFPDVHNRCHIHSNNGSVMIIPREGDKIRLYLQLTDADNIKDPVTGRINRSKYGPDKLMEVAAKSFYPYTLSTTPDKIDWWALYIIGQRVASRFSVHERVFIAGDACHLHSPKAGQGMNASMNDTHNLTWKLVHVLRGWADISLLKTYELERRKYAQDLIAFDKEFSALVSGKPKSDDNEDGITHEQFLEAFQTHGGFTSGIGVHYVPSAITSPMYQSAASGLTIGMRLLPQIALRAADARPVEIQDYCPADGRFKIIVFPGDIQTPTNRARMGCLADELTRGDVFLQAVPRSAGVTTTEMFDLVTIVFGKKEEVNYNDVPECLRPHWTKILLDDIDFMGNKGGKVYATYGIDLEYGAIVVVRPDGYVGTAVPLAKVSQLNDYFASFAKVAAS</sequence>
<dbReference type="PANTHER" id="PTHR43004">
    <property type="entry name" value="TRK SYSTEM POTASSIUM UPTAKE PROTEIN"/>
    <property type="match status" value="1"/>
</dbReference>
<dbReference type="InterPro" id="IPR047873">
    <property type="entry name" value="Ribosomal_uL16"/>
</dbReference>
<dbReference type="EMBL" id="SEOQ01000427">
    <property type="protein sequence ID" value="TFY63209.1"/>
    <property type="molecule type" value="Genomic_DNA"/>
</dbReference>
<dbReference type="Gene3D" id="3.50.50.60">
    <property type="entry name" value="FAD/NAD(P)-binding domain"/>
    <property type="match status" value="1"/>
</dbReference>
<evidence type="ECO:0000256" key="3">
    <source>
        <dbReference type="ARBA" id="ARBA00022630"/>
    </source>
</evidence>
<evidence type="ECO:0000313" key="10">
    <source>
        <dbReference type="EMBL" id="TFY63209.1"/>
    </source>
</evidence>
<keyword evidence="11" id="KW-1185">Reference proteome</keyword>
<dbReference type="GO" id="GO:1990904">
    <property type="term" value="C:ribonucleoprotein complex"/>
    <property type="evidence" value="ECO:0007669"/>
    <property type="project" value="UniProtKB-KW"/>
</dbReference>
<dbReference type="Pfam" id="PF01494">
    <property type="entry name" value="FAD_binding_3"/>
    <property type="match status" value="1"/>
</dbReference>
<name>A0A4Y9YQ87_9AGAM</name>
<dbReference type="Gene3D" id="3.40.30.20">
    <property type="match status" value="1"/>
</dbReference>
<dbReference type="Pfam" id="PF07976">
    <property type="entry name" value="Phe_hydrox_dim"/>
    <property type="match status" value="1"/>
</dbReference>
<dbReference type="SUPFAM" id="SSF54686">
    <property type="entry name" value="Ribosomal protein L16p/L10e"/>
    <property type="match status" value="1"/>
</dbReference>
<dbReference type="PANTHER" id="PTHR43004:SF20">
    <property type="entry name" value="2-MONOOXYGENASE, PUTATIVE (AFU_ORTHOLOGUE AFUA_1G13660)-RELATED"/>
    <property type="match status" value="1"/>
</dbReference>
<dbReference type="GO" id="GO:0016709">
    <property type="term" value="F:oxidoreductase activity, acting on paired donors, with incorporation or reduction of molecular oxygen, NAD(P)H as one donor, and incorporation of one atom of oxygen"/>
    <property type="evidence" value="ECO:0007669"/>
    <property type="project" value="UniProtKB-ARBA"/>
</dbReference>
<dbReference type="Gene3D" id="3.30.9.10">
    <property type="entry name" value="D-Amino Acid Oxidase, subunit A, domain 2"/>
    <property type="match status" value="1"/>
</dbReference>
<evidence type="ECO:0000259" key="8">
    <source>
        <dbReference type="Pfam" id="PF01494"/>
    </source>
</evidence>
<dbReference type="Gene3D" id="3.90.1170.10">
    <property type="entry name" value="Ribosomal protein L10e/L16"/>
    <property type="match status" value="1"/>
</dbReference>
<feature type="domain" description="FAD-binding" evidence="8">
    <location>
        <begin position="319"/>
        <end position="696"/>
    </location>
</feature>
<comment type="caution">
    <text evidence="10">The sequence shown here is derived from an EMBL/GenBank/DDBJ whole genome shotgun (WGS) entry which is preliminary data.</text>
</comment>
<evidence type="ECO:0008006" key="12">
    <source>
        <dbReference type="Google" id="ProtNLM"/>
    </source>
</evidence>
<evidence type="ECO:0000256" key="2">
    <source>
        <dbReference type="ARBA" id="ARBA00008931"/>
    </source>
</evidence>
<dbReference type="SUPFAM" id="SSF51905">
    <property type="entry name" value="FAD/NAD(P)-binding domain"/>
    <property type="match status" value="1"/>
</dbReference>
<dbReference type="GO" id="GO:0003735">
    <property type="term" value="F:structural constituent of ribosome"/>
    <property type="evidence" value="ECO:0007669"/>
    <property type="project" value="InterPro"/>
</dbReference>
<keyword evidence="3" id="KW-0285">Flavoprotein</keyword>
<dbReference type="GO" id="GO:0019843">
    <property type="term" value="F:rRNA binding"/>
    <property type="evidence" value="ECO:0007669"/>
    <property type="project" value="InterPro"/>
</dbReference>
<dbReference type="InterPro" id="IPR020798">
    <property type="entry name" value="Ribosomal_uL16_CS"/>
</dbReference>